<reference evidence="1" key="1">
    <citation type="submission" date="2021-03" db="EMBL/GenBank/DDBJ databases">
        <authorList>
            <person name="Jaffe A."/>
        </authorList>
    </citation>
    <scope>NUCLEOTIDE SEQUENCE</scope>
    <source>
        <strain evidence="1">RIFCSPHIGHO2_01_FULL_AR10_44_11</strain>
    </source>
</reference>
<protein>
    <submittedName>
        <fullName evidence="1">Uncharacterized protein</fullName>
    </submittedName>
</protein>
<evidence type="ECO:0000313" key="1">
    <source>
        <dbReference type="EMBL" id="MBS3057430.1"/>
    </source>
</evidence>
<sequence>MPAEIPKRRRLKTNFEIGAQKSRIIMKFIPRVNGLNKRIEMFNADIKKMWREQKFDLAVINETINNIKSGIPVNHAEKASSLKTIGVMKKRIAFAEKPLNNFDREFNSLFLRTRKAGLEESKIIKLTIGLLLAKLKEDIADEKSVIEAAEKFLRAH</sequence>
<proteinExistence type="predicted"/>
<comment type="caution">
    <text evidence="1">The sequence shown here is derived from an EMBL/GenBank/DDBJ whole genome shotgun (WGS) entry which is preliminary data.</text>
</comment>
<gene>
    <name evidence="1" type="ORF">J4415_02270</name>
</gene>
<organism evidence="1 2">
    <name type="scientific">Candidatus Iainarchaeum sp</name>
    <dbReference type="NCBI Taxonomy" id="3101447"/>
    <lineage>
        <taxon>Archaea</taxon>
        <taxon>Candidatus Iainarchaeota</taxon>
        <taxon>Candidatus Iainarchaeia</taxon>
        <taxon>Candidatus Iainarchaeales</taxon>
        <taxon>Candidatus Iainarchaeaceae</taxon>
        <taxon>Candidatus Iainarchaeum</taxon>
    </lineage>
</organism>
<reference evidence="1" key="2">
    <citation type="submission" date="2021-05" db="EMBL/GenBank/DDBJ databases">
        <title>Protein family content uncovers lineage relationships and bacterial pathway maintenance mechanisms in DPANN archaea.</title>
        <authorList>
            <person name="Castelle C.J."/>
            <person name="Meheust R."/>
            <person name="Jaffe A.L."/>
            <person name="Seitz K."/>
            <person name="Gong X."/>
            <person name="Baker B.J."/>
            <person name="Banfield J.F."/>
        </authorList>
    </citation>
    <scope>NUCLEOTIDE SEQUENCE</scope>
    <source>
        <strain evidence="1">RIFCSPHIGHO2_01_FULL_AR10_44_11</strain>
    </source>
</reference>
<name>A0A8T4KX37_9ARCH</name>
<dbReference type="Proteomes" id="UP000677687">
    <property type="component" value="Unassembled WGS sequence"/>
</dbReference>
<accession>A0A8T4KX37</accession>
<dbReference type="AlphaFoldDB" id="A0A8T4KX37"/>
<dbReference type="EMBL" id="JAGVWD010000033">
    <property type="protein sequence ID" value="MBS3057430.1"/>
    <property type="molecule type" value="Genomic_DNA"/>
</dbReference>
<evidence type="ECO:0000313" key="2">
    <source>
        <dbReference type="Proteomes" id="UP000677687"/>
    </source>
</evidence>